<keyword evidence="9" id="KW-0830">Ubiquinone</keyword>
<dbReference type="NCBIfam" id="NF005141">
    <property type="entry name" value="PRK06590.1"/>
    <property type="match status" value="1"/>
</dbReference>
<keyword evidence="3 6" id="KW-1133">Transmembrane helix</keyword>
<feature type="transmembrane region" description="Helical" evidence="6">
    <location>
        <begin position="436"/>
        <end position="460"/>
    </location>
</feature>
<dbReference type="Proteomes" id="UP000050940">
    <property type="component" value="Unassembled WGS sequence"/>
</dbReference>
<accession>A0A0R0DV48</accession>
<dbReference type="RefSeq" id="WP_057640729.1">
    <property type="nucleotide sequence ID" value="NZ_LDJP01000043.1"/>
</dbReference>
<evidence type="ECO:0000256" key="4">
    <source>
        <dbReference type="ARBA" id="ARBA00023136"/>
    </source>
</evidence>
<dbReference type="InterPro" id="IPR001516">
    <property type="entry name" value="Proton_antipo_N"/>
</dbReference>
<feature type="transmembrane region" description="Helical" evidence="6">
    <location>
        <begin position="145"/>
        <end position="164"/>
    </location>
</feature>
<sequence length="700" mass="76171">MEITLSKSLLIAVVLAPLFGSIIAGLFGRQVGRKGAQYVTILGVAVSCALSLHVLYQLLWGGAQPFNQNVYTFFEVGQYSAHVGFMVDRLTAMMMAVVTFVSLLVHIYSIGYMADDDGYQRFFSYISLFTFSMLALVMSNNFLQLFFGWEAVGLVSYLLIGFYFKKPSAIFANMKAFLVNRVGDFGFLLGIAGVLWVFGSLDYATVFANAGAALGNDVVGHATIQLIGNHQWSIATVICICLFVGAMGKSAQVPLHVWLPDSMEGPTPISALIHAATMVTAGIFMVTRMSPLFELSQAALDFILFIGATTAFFTGLIGIVQSDIKRVVAYSTLSQLGYMTVALGVSAYSGAVFHLMTHAFFKALLFLGAGSVIIGMHHEQNMLKMGGLRKYMPITHITMWIGTLALVGTPFFSGFYSKDTIIEAAELHAHASHGWVATYGYWAVLGGVIVTSFYSFRLLFLTFFGKERFRDAHGDHGHGHHDDHHGHGAHEPHESPWVVTLPLVLLAIPSALIGFFTVGPMLFGTDWTGHAGGHGIPGQAMSFFTGIVDFNNPARDTIAELGKEGWHGAVQFALHGLTAPAFWLTVAGFALAWVFYVWKPELAGKARKSLSPLVSVLENKYGFDKLWIDGFAGGSVQLGKASRAIDSKVVDGVVVNGTARVVELAANLLRRTQSGFLYHYAFVMIIGLIALLGVLMHFWR</sequence>
<dbReference type="EMBL" id="LDJP01000043">
    <property type="protein sequence ID" value="KRG85542.1"/>
    <property type="molecule type" value="Genomic_DNA"/>
</dbReference>
<evidence type="ECO:0000256" key="1">
    <source>
        <dbReference type="ARBA" id="ARBA00004127"/>
    </source>
</evidence>
<feature type="transmembrane region" description="Helical" evidence="6">
    <location>
        <begin position="90"/>
        <end position="110"/>
    </location>
</feature>
<comment type="subcellular location">
    <subcellularLocation>
        <location evidence="1">Endomembrane system</location>
        <topology evidence="1">Multi-pass membrane protein</topology>
    </subcellularLocation>
    <subcellularLocation>
        <location evidence="5">Membrane</location>
        <topology evidence="5">Multi-pass membrane protein</topology>
    </subcellularLocation>
</comment>
<gene>
    <name evidence="9" type="ORF">ABB34_07805</name>
</gene>
<dbReference type="NCBIfam" id="TIGR01974">
    <property type="entry name" value="NDH_I_L"/>
    <property type="match status" value="1"/>
</dbReference>
<dbReference type="InterPro" id="IPR001750">
    <property type="entry name" value="ND/Mrp_TM"/>
</dbReference>
<evidence type="ECO:0000256" key="5">
    <source>
        <dbReference type="RuleBase" id="RU000320"/>
    </source>
</evidence>
<dbReference type="GO" id="GO:0003954">
    <property type="term" value="F:NADH dehydrogenase activity"/>
    <property type="evidence" value="ECO:0007669"/>
    <property type="project" value="TreeGrafter"/>
</dbReference>
<organism evidence="9 10">
    <name type="scientific">Stenotrophomonas daejeonensis</name>
    <dbReference type="NCBI Taxonomy" id="659018"/>
    <lineage>
        <taxon>Bacteria</taxon>
        <taxon>Pseudomonadati</taxon>
        <taxon>Pseudomonadota</taxon>
        <taxon>Gammaproteobacteria</taxon>
        <taxon>Lysobacterales</taxon>
        <taxon>Lysobacteraceae</taxon>
        <taxon>Stenotrophomonas</taxon>
    </lineage>
</organism>
<feature type="transmembrane region" description="Helical" evidence="6">
    <location>
        <begin position="269"/>
        <end position="287"/>
    </location>
</feature>
<protein>
    <submittedName>
        <fullName evidence="9">NADH:ubiquinone oxidoreductase subunit L</fullName>
    </submittedName>
</protein>
<dbReference type="GO" id="GO:0012505">
    <property type="term" value="C:endomembrane system"/>
    <property type="evidence" value="ECO:0007669"/>
    <property type="project" value="UniProtKB-SubCell"/>
</dbReference>
<dbReference type="PRINTS" id="PR01435">
    <property type="entry name" value="NPOXDRDTASE5"/>
</dbReference>
<feature type="transmembrane region" description="Helical" evidence="6">
    <location>
        <begin position="299"/>
        <end position="320"/>
    </location>
</feature>
<feature type="transmembrane region" description="Helical" evidence="6">
    <location>
        <begin position="397"/>
        <end position="416"/>
    </location>
</feature>
<dbReference type="OrthoDB" id="9811798at2"/>
<feature type="transmembrane region" description="Helical" evidence="6">
    <location>
        <begin position="355"/>
        <end position="376"/>
    </location>
</feature>
<dbReference type="GO" id="GO:0008137">
    <property type="term" value="F:NADH dehydrogenase (ubiquinone) activity"/>
    <property type="evidence" value="ECO:0007669"/>
    <property type="project" value="InterPro"/>
</dbReference>
<dbReference type="InterPro" id="IPR018393">
    <property type="entry name" value="NADHpl_OxRdtase_5_subgr"/>
</dbReference>
<feature type="transmembrane region" description="Helical" evidence="6">
    <location>
        <begin position="6"/>
        <end position="27"/>
    </location>
</feature>
<dbReference type="Pfam" id="PF00662">
    <property type="entry name" value="Proton_antipo_N"/>
    <property type="match status" value="1"/>
</dbReference>
<keyword evidence="10" id="KW-1185">Reference proteome</keyword>
<feature type="transmembrane region" description="Helical" evidence="6">
    <location>
        <begin position="581"/>
        <end position="598"/>
    </location>
</feature>
<evidence type="ECO:0000259" key="8">
    <source>
        <dbReference type="Pfam" id="PF00662"/>
    </source>
</evidence>
<name>A0A0R0DV48_9GAMM</name>
<evidence type="ECO:0000313" key="9">
    <source>
        <dbReference type="EMBL" id="KRG85542.1"/>
    </source>
</evidence>
<feature type="transmembrane region" description="Helical" evidence="6">
    <location>
        <begin position="185"/>
        <end position="210"/>
    </location>
</feature>
<evidence type="ECO:0000256" key="6">
    <source>
        <dbReference type="SAM" id="Phobius"/>
    </source>
</evidence>
<dbReference type="PATRIC" id="fig|659018.3.peg.1498"/>
<feature type="transmembrane region" description="Helical" evidence="6">
    <location>
        <begin position="677"/>
        <end position="699"/>
    </location>
</feature>
<dbReference type="AlphaFoldDB" id="A0A0R0DV48"/>
<evidence type="ECO:0000259" key="7">
    <source>
        <dbReference type="Pfam" id="PF00361"/>
    </source>
</evidence>
<keyword evidence="2 5" id="KW-0812">Transmembrane</keyword>
<dbReference type="STRING" id="659018.ABB34_07805"/>
<feature type="transmembrane region" description="Helical" evidence="6">
    <location>
        <begin position="230"/>
        <end position="248"/>
    </location>
</feature>
<dbReference type="PRINTS" id="PR01434">
    <property type="entry name" value="NADHDHGNASE5"/>
</dbReference>
<proteinExistence type="predicted"/>
<evidence type="ECO:0000256" key="3">
    <source>
        <dbReference type="ARBA" id="ARBA00022989"/>
    </source>
</evidence>
<comment type="caution">
    <text evidence="9">The sequence shown here is derived from an EMBL/GenBank/DDBJ whole genome shotgun (WGS) entry which is preliminary data.</text>
</comment>
<feature type="transmembrane region" description="Helical" evidence="6">
    <location>
        <begin position="39"/>
        <end position="59"/>
    </location>
</feature>
<evidence type="ECO:0000256" key="2">
    <source>
        <dbReference type="ARBA" id="ARBA00022692"/>
    </source>
</evidence>
<dbReference type="PANTHER" id="PTHR42829">
    <property type="entry name" value="NADH-UBIQUINONE OXIDOREDUCTASE CHAIN 5"/>
    <property type="match status" value="1"/>
</dbReference>
<dbReference type="InterPro" id="IPR003945">
    <property type="entry name" value="NU5C-like"/>
</dbReference>
<feature type="transmembrane region" description="Helical" evidence="6">
    <location>
        <begin position="327"/>
        <end position="349"/>
    </location>
</feature>
<dbReference type="Pfam" id="PF00361">
    <property type="entry name" value="Proton_antipo_M"/>
    <property type="match status" value="1"/>
</dbReference>
<feature type="transmembrane region" description="Helical" evidence="6">
    <location>
        <begin position="122"/>
        <end position="139"/>
    </location>
</feature>
<feature type="domain" description="NADH:quinone oxidoreductase/Mrp antiporter transmembrane" evidence="7">
    <location>
        <begin position="139"/>
        <end position="425"/>
    </location>
</feature>
<keyword evidence="4 6" id="KW-0472">Membrane</keyword>
<feature type="domain" description="NADH-Ubiquinone oxidoreductase (complex I) chain 5 N-terminal" evidence="8">
    <location>
        <begin position="74"/>
        <end position="123"/>
    </location>
</feature>
<dbReference type="GO" id="GO:0016020">
    <property type="term" value="C:membrane"/>
    <property type="evidence" value="ECO:0007669"/>
    <property type="project" value="UniProtKB-SubCell"/>
</dbReference>
<dbReference type="GO" id="GO:0015990">
    <property type="term" value="P:electron transport coupled proton transport"/>
    <property type="evidence" value="ECO:0007669"/>
    <property type="project" value="TreeGrafter"/>
</dbReference>
<dbReference type="GO" id="GO:0042773">
    <property type="term" value="P:ATP synthesis coupled electron transport"/>
    <property type="evidence" value="ECO:0007669"/>
    <property type="project" value="InterPro"/>
</dbReference>
<reference evidence="9 10" key="1">
    <citation type="submission" date="2015-05" db="EMBL/GenBank/DDBJ databases">
        <title>Genome sequencing and analysis of members of genus Stenotrophomonas.</title>
        <authorList>
            <person name="Patil P.P."/>
            <person name="Midha S."/>
            <person name="Patil P.B."/>
        </authorList>
    </citation>
    <scope>NUCLEOTIDE SEQUENCE [LARGE SCALE GENOMIC DNA]</scope>
    <source>
        <strain evidence="9 10">JCM 16244</strain>
    </source>
</reference>
<evidence type="ECO:0000313" key="10">
    <source>
        <dbReference type="Proteomes" id="UP000050940"/>
    </source>
</evidence>
<dbReference type="PANTHER" id="PTHR42829:SF2">
    <property type="entry name" value="NADH-UBIQUINONE OXIDOREDUCTASE CHAIN 5"/>
    <property type="match status" value="1"/>
</dbReference>
<feature type="transmembrane region" description="Helical" evidence="6">
    <location>
        <begin position="497"/>
        <end position="518"/>
    </location>
</feature>
<dbReference type="Gene3D" id="1.20.5.2700">
    <property type="match status" value="1"/>
</dbReference>